<dbReference type="Pfam" id="PF00759">
    <property type="entry name" value="Glyco_hydro_9"/>
    <property type="match status" value="1"/>
</dbReference>
<organism evidence="10 11">
    <name type="scientific">Clostridium puniceum</name>
    <dbReference type="NCBI Taxonomy" id="29367"/>
    <lineage>
        <taxon>Bacteria</taxon>
        <taxon>Bacillati</taxon>
        <taxon>Bacillota</taxon>
        <taxon>Clostridia</taxon>
        <taxon>Eubacteriales</taxon>
        <taxon>Clostridiaceae</taxon>
        <taxon>Clostridium</taxon>
    </lineage>
</organism>
<feature type="domain" description="Glycoside hydrolase family 9" evidence="7">
    <location>
        <begin position="292"/>
        <end position="722"/>
    </location>
</feature>
<keyword evidence="2 10" id="KW-0378">Hydrolase</keyword>
<dbReference type="Gene3D" id="1.50.10.10">
    <property type="match status" value="1"/>
</dbReference>
<dbReference type="Pfam" id="PF02927">
    <property type="entry name" value="CelD_N"/>
    <property type="match status" value="1"/>
</dbReference>
<evidence type="ECO:0000256" key="2">
    <source>
        <dbReference type="ARBA" id="ARBA00022801"/>
    </source>
</evidence>
<dbReference type="GO" id="GO:0030245">
    <property type="term" value="P:cellulose catabolic process"/>
    <property type="evidence" value="ECO:0007669"/>
    <property type="project" value="UniProtKB-KW"/>
</dbReference>
<gene>
    <name evidence="10" type="primary">celD</name>
    <name evidence="10" type="ORF">CLPUN_23890</name>
</gene>
<dbReference type="SUPFAM" id="SSF48208">
    <property type="entry name" value="Six-hairpin glycosidases"/>
    <property type="match status" value="1"/>
</dbReference>
<dbReference type="InterPro" id="IPR001701">
    <property type="entry name" value="Glyco_hydro_9"/>
</dbReference>
<dbReference type="InterPro" id="IPR012341">
    <property type="entry name" value="6hp_glycosidase-like_sf"/>
</dbReference>
<feature type="domain" description="CBM-cenC" evidence="8">
    <location>
        <begin position="38"/>
        <end position="163"/>
    </location>
</feature>
<dbReference type="Proteomes" id="UP000190890">
    <property type="component" value="Unassembled WGS sequence"/>
</dbReference>
<protein>
    <submittedName>
        <fullName evidence="10">Endoglucanase D</fullName>
        <ecNumber evidence="10">3.2.1.4</ecNumber>
    </submittedName>
</protein>
<dbReference type="SUPFAM" id="SSF81296">
    <property type="entry name" value="E set domains"/>
    <property type="match status" value="1"/>
</dbReference>
<evidence type="ECO:0000259" key="9">
    <source>
        <dbReference type="Pfam" id="PF02927"/>
    </source>
</evidence>
<evidence type="ECO:0000256" key="3">
    <source>
        <dbReference type="ARBA" id="ARBA00023001"/>
    </source>
</evidence>
<name>A0A1S8TI66_9CLOT</name>
<evidence type="ECO:0000256" key="4">
    <source>
        <dbReference type="ARBA" id="ARBA00023277"/>
    </source>
</evidence>
<dbReference type="CDD" id="cd02850">
    <property type="entry name" value="E_set_Cellulase_N"/>
    <property type="match status" value="1"/>
</dbReference>
<dbReference type="Gene3D" id="2.60.120.260">
    <property type="entry name" value="Galactose-binding domain-like"/>
    <property type="match status" value="1"/>
</dbReference>
<feature type="domain" description="Cellulase Ig-like" evidence="9">
    <location>
        <begin position="200"/>
        <end position="280"/>
    </location>
</feature>
<keyword evidence="3" id="KW-0136">Cellulose degradation</keyword>
<evidence type="ECO:0000256" key="6">
    <source>
        <dbReference type="ARBA" id="ARBA00023326"/>
    </source>
</evidence>
<evidence type="ECO:0000256" key="1">
    <source>
        <dbReference type="ARBA" id="ARBA00007072"/>
    </source>
</evidence>
<dbReference type="Pfam" id="PF02018">
    <property type="entry name" value="CBM_4_9"/>
    <property type="match status" value="1"/>
</dbReference>
<comment type="caution">
    <text evidence="10">The sequence shown here is derived from an EMBL/GenBank/DDBJ whole genome shotgun (WGS) entry which is preliminary data.</text>
</comment>
<evidence type="ECO:0000259" key="8">
    <source>
        <dbReference type="Pfam" id="PF02018"/>
    </source>
</evidence>
<evidence type="ECO:0000259" key="7">
    <source>
        <dbReference type="Pfam" id="PF00759"/>
    </source>
</evidence>
<dbReference type="EMBL" id="LZZM01000153">
    <property type="protein sequence ID" value="OOM77272.1"/>
    <property type="molecule type" value="Genomic_DNA"/>
</dbReference>
<keyword evidence="4" id="KW-0119">Carbohydrate metabolism</keyword>
<dbReference type="PANTHER" id="PTHR22298">
    <property type="entry name" value="ENDO-1,4-BETA-GLUCANASE"/>
    <property type="match status" value="1"/>
</dbReference>
<dbReference type="InterPro" id="IPR008928">
    <property type="entry name" value="6-hairpin_glycosidase_sf"/>
</dbReference>
<dbReference type="InterPro" id="IPR003305">
    <property type="entry name" value="CenC_carb-bd"/>
</dbReference>
<dbReference type="SUPFAM" id="SSF49785">
    <property type="entry name" value="Galactose-binding domain-like"/>
    <property type="match status" value="1"/>
</dbReference>
<dbReference type="AlphaFoldDB" id="A0A1S8TI66"/>
<dbReference type="Gene3D" id="2.60.40.10">
    <property type="entry name" value="Immunoglobulins"/>
    <property type="match status" value="1"/>
</dbReference>
<dbReference type="InterPro" id="IPR004197">
    <property type="entry name" value="Cellulase_Ig-like"/>
</dbReference>
<keyword evidence="11" id="KW-1185">Reference proteome</keyword>
<dbReference type="InterPro" id="IPR014756">
    <property type="entry name" value="Ig_E-set"/>
</dbReference>
<evidence type="ECO:0000256" key="5">
    <source>
        <dbReference type="ARBA" id="ARBA00023295"/>
    </source>
</evidence>
<reference evidence="10 11" key="1">
    <citation type="submission" date="2016-05" db="EMBL/GenBank/DDBJ databases">
        <title>Microbial solvent formation.</title>
        <authorList>
            <person name="Poehlein A."/>
            <person name="Montoya Solano J.D."/>
            <person name="Flitsch S."/>
            <person name="Krabben P."/>
            <person name="Duerre P."/>
            <person name="Daniel R."/>
        </authorList>
    </citation>
    <scope>NUCLEOTIDE SEQUENCE [LARGE SCALE GENOMIC DNA]</scope>
    <source>
        <strain evidence="10 11">DSM 2619</strain>
    </source>
</reference>
<evidence type="ECO:0000313" key="11">
    <source>
        <dbReference type="Proteomes" id="UP000190890"/>
    </source>
</evidence>
<dbReference type="STRING" id="29367.CLPUN_23890"/>
<dbReference type="EC" id="3.2.1.4" evidence="10"/>
<dbReference type="OrthoDB" id="9758662at2"/>
<proteinExistence type="inferred from homology"/>
<dbReference type="InterPro" id="IPR013783">
    <property type="entry name" value="Ig-like_fold"/>
</dbReference>
<dbReference type="GO" id="GO:0008810">
    <property type="term" value="F:cellulase activity"/>
    <property type="evidence" value="ECO:0007669"/>
    <property type="project" value="UniProtKB-EC"/>
</dbReference>
<keyword evidence="6" id="KW-0624">Polysaccharide degradation</keyword>
<dbReference type="InterPro" id="IPR008979">
    <property type="entry name" value="Galactose-bd-like_sf"/>
</dbReference>
<comment type="similarity">
    <text evidence="1">Belongs to the glycosyl hydrolase 9 (cellulase E) family.</text>
</comment>
<sequence>MKIKKIVALIASAVLCVGMLTCNGRFQKTVQAAELNINLIENGNFNKDLAGWGNFITDGGIGEVGLEDGAIKAQVTNCGNVAHSMQIYNDGFKIYKNGKYRLEFDVSSTIDRKIDYRIQLNRGDYSAYVEGRVNATKEVQKVSQDFVMTEENDTSPRLAFNIGNVTGEKLESHSIKFDNVKLILIDDTGVQIDEEKPKVEEKIVLNQVGYKPDDKKKVVFRAETEDRKFRVVSAGTKEVVYEGEINGQAYNEAAKEIDSFGDFSSVRTPGAYRIETDSLGNSFEFTIGQDVYSNVFKDLVRFFYLQRCGQEVPENLGGLWSHPACHTDLATIYDTNQKIDVSGGWHDAGDYGRYVVASSKTLADLLSAYENNKAAFGDNFNIPESGNGIPDILDEAKYQLDWLLKMQEPTSGGVHHKVTCANFPGYVMPQDEKEELIVTPISTTATADFAAIMAMGYENLKDTNPAIAEKYLSAGEKAWTYLEKTPNSIVKNPAGIITGEYGDTDDSDERYWAAAQLFKATGNSKYDEAFKKMANTKIQTGYDWISVGNYGNIAYLSAKDADKNVTGNIQNYILNEAQNIIALAKNDGYNISNGTDYHWGSNMQVANNAALLTEAYKIMPNEEYLEYAKEHINYCFGKNSLGKCYITGYGSDDVKNPHHRPSIVQGKAIPGMIAGGPNKNLEDPVVKNSLQGQPSAKCYLDNSESYSTNEVDTYWNSSLVHAMAQLNMN</sequence>
<accession>A0A1S8TI66</accession>
<evidence type="ECO:0000313" key="10">
    <source>
        <dbReference type="EMBL" id="OOM77272.1"/>
    </source>
</evidence>
<dbReference type="RefSeq" id="WP_077847518.1">
    <property type="nucleotide sequence ID" value="NZ_LZZM01000153.1"/>
</dbReference>
<keyword evidence="5 10" id="KW-0326">Glycosidase</keyword>